<gene>
    <name evidence="2" type="ORF">JD276_10920</name>
</gene>
<name>A0A934Q838_9MICO</name>
<dbReference type="AlphaFoldDB" id="A0A934Q838"/>
<proteinExistence type="predicted"/>
<evidence type="ECO:0000256" key="1">
    <source>
        <dbReference type="SAM" id="MobiDB-lite"/>
    </source>
</evidence>
<feature type="region of interest" description="Disordered" evidence="1">
    <location>
        <begin position="1"/>
        <end position="22"/>
    </location>
</feature>
<comment type="caution">
    <text evidence="2">The sequence shown here is derived from an EMBL/GenBank/DDBJ whole genome shotgun (WGS) entry which is preliminary data.</text>
</comment>
<reference evidence="2" key="1">
    <citation type="submission" date="2020-12" db="EMBL/GenBank/DDBJ databases">
        <title>Leucobacter sp. CAS1, isolated from Chromium sludge.</title>
        <authorList>
            <person name="Xu Z."/>
        </authorList>
    </citation>
    <scope>NUCLEOTIDE SEQUENCE</scope>
    <source>
        <strain evidence="2">CSA1</strain>
    </source>
</reference>
<dbReference type="Pfam" id="PF14013">
    <property type="entry name" value="MT0933_antitox"/>
    <property type="match status" value="1"/>
</dbReference>
<organism evidence="2 3">
    <name type="scientific">Leucobacter chromiisoli</name>
    <dbReference type="NCBI Taxonomy" id="2796471"/>
    <lineage>
        <taxon>Bacteria</taxon>
        <taxon>Bacillati</taxon>
        <taxon>Actinomycetota</taxon>
        <taxon>Actinomycetes</taxon>
        <taxon>Micrococcales</taxon>
        <taxon>Microbacteriaceae</taxon>
        <taxon>Leucobacter</taxon>
    </lineage>
</organism>
<evidence type="ECO:0000313" key="2">
    <source>
        <dbReference type="EMBL" id="MBK0419546.1"/>
    </source>
</evidence>
<evidence type="ECO:0000313" key="3">
    <source>
        <dbReference type="Proteomes" id="UP000608530"/>
    </source>
</evidence>
<dbReference type="RefSeq" id="WP_200115691.1">
    <property type="nucleotide sequence ID" value="NZ_JAEHOH010000014.1"/>
</dbReference>
<keyword evidence="3" id="KW-1185">Reference proteome</keyword>
<protein>
    <submittedName>
        <fullName evidence="2">Antitoxin</fullName>
    </submittedName>
</protein>
<accession>A0A934Q838</accession>
<dbReference type="InterPro" id="IPR028037">
    <property type="entry name" value="Antitoxin_Rv0909/MT0933"/>
</dbReference>
<sequence>MSADDLGKRASDFTRKAGDFADQHRDKIEEALQSEQAEQVSDKLLDGAAGFANRVTGGKFADRVEGVRSNLDDRLGNE</sequence>
<dbReference type="EMBL" id="JAEHOH010000014">
    <property type="protein sequence ID" value="MBK0419546.1"/>
    <property type="molecule type" value="Genomic_DNA"/>
</dbReference>
<dbReference type="Proteomes" id="UP000608530">
    <property type="component" value="Unassembled WGS sequence"/>
</dbReference>